<reference evidence="2" key="2">
    <citation type="journal article" date="2015" name="Fish Shellfish Immunol.">
        <title>Early steps in the European eel (Anguilla anguilla)-Vibrio vulnificus interaction in the gills: Role of the RtxA13 toxin.</title>
        <authorList>
            <person name="Callol A."/>
            <person name="Pajuelo D."/>
            <person name="Ebbesson L."/>
            <person name="Teles M."/>
            <person name="MacKenzie S."/>
            <person name="Amaro C."/>
        </authorList>
    </citation>
    <scope>NUCLEOTIDE SEQUENCE</scope>
</reference>
<accession>A0A0E9UW78</accession>
<dbReference type="EMBL" id="GBXM01038505">
    <property type="protein sequence ID" value="JAH70072.1"/>
    <property type="molecule type" value="Transcribed_RNA"/>
</dbReference>
<dbReference type="AlphaFoldDB" id="A0A0E9UW78"/>
<sequence length="29" mass="3396">MRPFDINVTCPRTTDDHPRSNEAQRLPID</sequence>
<reference evidence="2" key="1">
    <citation type="submission" date="2014-11" db="EMBL/GenBank/DDBJ databases">
        <authorList>
            <person name="Amaro Gonzalez C."/>
        </authorList>
    </citation>
    <scope>NUCLEOTIDE SEQUENCE</scope>
</reference>
<feature type="compositionally biased region" description="Basic and acidic residues" evidence="1">
    <location>
        <begin position="13"/>
        <end position="29"/>
    </location>
</feature>
<evidence type="ECO:0000256" key="1">
    <source>
        <dbReference type="SAM" id="MobiDB-lite"/>
    </source>
</evidence>
<proteinExistence type="predicted"/>
<evidence type="ECO:0000313" key="2">
    <source>
        <dbReference type="EMBL" id="JAH70072.1"/>
    </source>
</evidence>
<feature type="region of interest" description="Disordered" evidence="1">
    <location>
        <begin position="1"/>
        <end position="29"/>
    </location>
</feature>
<name>A0A0E9UW78_ANGAN</name>
<organism evidence="2">
    <name type="scientific">Anguilla anguilla</name>
    <name type="common">European freshwater eel</name>
    <name type="synonym">Muraena anguilla</name>
    <dbReference type="NCBI Taxonomy" id="7936"/>
    <lineage>
        <taxon>Eukaryota</taxon>
        <taxon>Metazoa</taxon>
        <taxon>Chordata</taxon>
        <taxon>Craniata</taxon>
        <taxon>Vertebrata</taxon>
        <taxon>Euteleostomi</taxon>
        <taxon>Actinopterygii</taxon>
        <taxon>Neopterygii</taxon>
        <taxon>Teleostei</taxon>
        <taxon>Anguilliformes</taxon>
        <taxon>Anguillidae</taxon>
        <taxon>Anguilla</taxon>
    </lineage>
</organism>
<protein>
    <submittedName>
        <fullName evidence="2">Uncharacterized protein</fullName>
    </submittedName>
</protein>